<dbReference type="SUPFAM" id="SSF55785">
    <property type="entry name" value="PYP-like sensor domain (PAS domain)"/>
    <property type="match status" value="1"/>
</dbReference>
<dbReference type="InterPro" id="IPR003661">
    <property type="entry name" value="HisK_dim/P_dom"/>
</dbReference>
<dbReference type="SMART" id="SM00388">
    <property type="entry name" value="HisKA"/>
    <property type="match status" value="1"/>
</dbReference>
<comment type="caution">
    <text evidence="6">The sequence shown here is derived from an EMBL/GenBank/DDBJ whole genome shotgun (WGS) entry which is preliminary data.</text>
</comment>
<keyword evidence="7" id="KW-1185">Reference proteome</keyword>
<dbReference type="Pfam" id="PF00512">
    <property type="entry name" value="HisKA"/>
    <property type="match status" value="1"/>
</dbReference>
<dbReference type="EMBL" id="JACCKB010000002">
    <property type="protein sequence ID" value="NYZ64878.1"/>
    <property type="molecule type" value="Genomic_DNA"/>
</dbReference>
<feature type="domain" description="PAS" evidence="5">
    <location>
        <begin position="86"/>
        <end position="122"/>
    </location>
</feature>
<dbReference type="Gene3D" id="3.30.565.10">
    <property type="entry name" value="Histidine kinase-like ATPase, C-terminal domain"/>
    <property type="match status" value="1"/>
</dbReference>
<dbReference type="InterPro" id="IPR035965">
    <property type="entry name" value="PAS-like_dom_sf"/>
</dbReference>
<dbReference type="Pfam" id="PF02518">
    <property type="entry name" value="HATPase_c"/>
    <property type="match status" value="1"/>
</dbReference>
<evidence type="ECO:0000259" key="5">
    <source>
        <dbReference type="PROSITE" id="PS50112"/>
    </source>
</evidence>
<dbReference type="PANTHER" id="PTHR43065:SF29">
    <property type="entry name" value="SENSOR PROTEIN KINASE FLES"/>
    <property type="match status" value="1"/>
</dbReference>
<dbReference type="SMART" id="SM00091">
    <property type="entry name" value="PAS"/>
    <property type="match status" value="1"/>
</dbReference>
<evidence type="ECO:0000313" key="7">
    <source>
        <dbReference type="Proteomes" id="UP000569732"/>
    </source>
</evidence>
<dbReference type="Gene3D" id="1.10.287.130">
    <property type="match status" value="1"/>
</dbReference>
<gene>
    <name evidence="6" type="ORF">H0A36_02590</name>
</gene>
<name>A0A853I2B9_9GAMM</name>
<dbReference type="InterPro" id="IPR005467">
    <property type="entry name" value="His_kinase_dom"/>
</dbReference>
<dbReference type="Pfam" id="PF13188">
    <property type="entry name" value="PAS_8"/>
    <property type="match status" value="1"/>
</dbReference>
<evidence type="ECO:0000256" key="2">
    <source>
        <dbReference type="ARBA" id="ARBA00012438"/>
    </source>
</evidence>
<dbReference type="SUPFAM" id="SSF55874">
    <property type="entry name" value="ATPase domain of HSP90 chaperone/DNA topoisomerase II/histidine kinase"/>
    <property type="match status" value="1"/>
</dbReference>
<dbReference type="Gene3D" id="3.30.450.20">
    <property type="entry name" value="PAS domain"/>
    <property type="match status" value="1"/>
</dbReference>
<reference evidence="6 7" key="1">
    <citation type="submission" date="2020-07" db="EMBL/GenBank/DDBJ databases">
        <title>Endozoicomonas sp. nov., isolated from sediment.</title>
        <authorList>
            <person name="Gu T."/>
        </authorList>
    </citation>
    <scope>NUCLEOTIDE SEQUENCE [LARGE SCALE GENOMIC DNA]</scope>
    <source>
        <strain evidence="6 7">SM1973</strain>
    </source>
</reference>
<comment type="catalytic activity">
    <reaction evidence="1">
        <text>ATP + protein L-histidine = ADP + protein N-phospho-L-histidine.</text>
        <dbReference type="EC" id="2.7.13.3"/>
    </reaction>
</comment>
<dbReference type="InterPro" id="IPR036890">
    <property type="entry name" value="HATPase_C_sf"/>
</dbReference>
<dbReference type="InterPro" id="IPR004358">
    <property type="entry name" value="Sig_transdc_His_kin-like_C"/>
</dbReference>
<dbReference type="PRINTS" id="PR00344">
    <property type="entry name" value="BCTRLSENSOR"/>
</dbReference>
<dbReference type="InterPro" id="IPR003594">
    <property type="entry name" value="HATPase_dom"/>
</dbReference>
<evidence type="ECO:0000256" key="1">
    <source>
        <dbReference type="ARBA" id="ARBA00000085"/>
    </source>
</evidence>
<dbReference type="SMART" id="SM00387">
    <property type="entry name" value="HATPase_c"/>
    <property type="match status" value="1"/>
</dbReference>
<dbReference type="Proteomes" id="UP000569732">
    <property type="component" value="Unassembled WGS sequence"/>
</dbReference>
<dbReference type="PANTHER" id="PTHR43065">
    <property type="entry name" value="SENSOR HISTIDINE KINASE"/>
    <property type="match status" value="1"/>
</dbReference>
<proteinExistence type="predicted"/>
<dbReference type="SUPFAM" id="SSF47384">
    <property type="entry name" value="Homodimeric domain of signal transducing histidine kinase"/>
    <property type="match status" value="1"/>
</dbReference>
<organism evidence="6 7">
    <name type="scientific">Spartinivicinus marinus</name>
    <dbReference type="NCBI Taxonomy" id="2994442"/>
    <lineage>
        <taxon>Bacteria</taxon>
        <taxon>Pseudomonadati</taxon>
        <taxon>Pseudomonadota</taxon>
        <taxon>Gammaproteobacteria</taxon>
        <taxon>Oceanospirillales</taxon>
        <taxon>Zooshikellaceae</taxon>
        <taxon>Spartinivicinus</taxon>
    </lineage>
</organism>
<sequence length="434" mass="47550">MSNYIKTLTAEPTSTAKSQAELPDVTTEEMIQLRPDSNVTVPYSTLFSSALKWESQSLESQVNCLAQQLAATKTQYQQEIAAKAQLSQRLKSLLHILPAGVVVIDAQGIVVECNQTAVDLLGEPLLGELWRNIITRCFAPRDDDGHEISLKDGRRVSIATRSLESEPGQIILLNDLTETRRLQQALSHHQRLSALGKMVASLAHQIRTPLSAAMLYAGHLMKGSLPPTQQVKFAEKLMARLSHLDRQVRDMLVFARGELPMANQLSVKAFFTSLQQAVEGVAVFQRVKIEWQCPANKDTSNQEAVYQQAILQCNQDALVGACLNLMANAVEAASQQAVWLRVTARVTRSRLLITIKDNGPGMSQAQIKQAKEPFFTTKAQGTGLGIAVVQAVVRAHQGDFHLHSIPDQGTCAQISIPLSNQPIAANVSEKIVNI</sequence>
<dbReference type="AlphaFoldDB" id="A0A853I2B9"/>
<dbReference type="PROSITE" id="PS50109">
    <property type="entry name" value="HIS_KIN"/>
    <property type="match status" value="1"/>
</dbReference>
<dbReference type="CDD" id="cd00082">
    <property type="entry name" value="HisKA"/>
    <property type="match status" value="1"/>
</dbReference>
<evidence type="ECO:0000313" key="6">
    <source>
        <dbReference type="EMBL" id="NYZ64878.1"/>
    </source>
</evidence>
<dbReference type="InterPro" id="IPR036097">
    <property type="entry name" value="HisK_dim/P_sf"/>
</dbReference>
<evidence type="ECO:0000256" key="3">
    <source>
        <dbReference type="ARBA" id="ARBA00022553"/>
    </source>
</evidence>
<evidence type="ECO:0000259" key="4">
    <source>
        <dbReference type="PROSITE" id="PS50109"/>
    </source>
</evidence>
<feature type="domain" description="Histidine kinase" evidence="4">
    <location>
        <begin position="201"/>
        <end position="420"/>
    </location>
</feature>
<keyword evidence="3" id="KW-0597">Phosphoprotein</keyword>
<dbReference type="InterPro" id="IPR000014">
    <property type="entry name" value="PAS"/>
</dbReference>
<dbReference type="EC" id="2.7.13.3" evidence="2"/>
<dbReference type="PROSITE" id="PS50112">
    <property type="entry name" value="PAS"/>
    <property type="match status" value="1"/>
</dbReference>
<dbReference type="GO" id="GO:0000155">
    <property type="term" value="F:phosphorelay sensor kinase activity"/>
    <property type="evidence" value="ECO:0007669"/>
    <property type="project" value="InterPro"/>
</dbReference>
<protein>
    <recommendedName>
        <fullName evidence="2">histidine kinase</fullName>
        <ecNumber evidence="2">2.7.13.3</ecNumber>
    </recommendedName>
</protein>
<accession>A0A853I2B9</accession>
<dbReference type="RefSeq" id="WP_180566899.1">
    <property type="nucleotide sequence ID" value="NZ_JACCKB010000002.1"/>
</dbReference>